<dbReference type="AlphaFoldDB" id="A0AAX6BIZ8"/>
<keyword evidence="1" id="KW-1133">Transmembrane helix</keyword>
<comment type="caution">
    <text evidence="2">The sequence shown here is derived from an EMBL/GenBank/DDBJ whole genome shotgun (WGS) entry which is preliminary data.</text>
</comment>
<feature type="transmembrane region" description="Helical" evidence="1">
    <location>
        <begin position="12"/>
        <end position="37"/>
    </location>
</feature>
<dbReference type="GeneID" id="48012812"/>
<protein>
    <recommendedName>
        <fullName evidence="4">Regulatory protein YrvL</fullName>
    </recommendedName>
</protein>
<name>A0AAX6BIZ8_PRIMG</name>
<evidence type="ECO:0008006" key="4">
    <source>
        <dbReference type="Google" id="ProtNLM"/>
    </source>
</evidence>
<proteinExistence type="predicted"/>
<feature type="transmembrane region" description="Helical" evidence="1">
    <location>
        <begin position="86"/>
        <end position="107"/>
    </location>
</feature>
<dbReference type="Pfam" id="PF14184">
    <property type="entry name" value="YrvL"/>
    <property type="match status" value="1"/>
</dbReference>
<gene>
    <name evidence="2" type="ORF">ShirakiTB12_21860</name>
</gene>
<evidence type="ECO:0000256" key="1">
    <source>
        <dbReference type="SAM" id="Phobius"/>
    </source>
</evidence>
<evidence type="ECO:0000313" key="2">
    <source>
        <dbReference type="EMBL" id="GMG73718.1"/>
    </source>
</evidence>
<feature type="transmembrane region" description="Helical" evidence="1">
    <location>
        <begin position="113"/>
        <end position="131"/>
    </location>
</feature>
<feature type="transmembrane region" description="Helical" evidence="1">
    <location>
        <begin position="49"/>
        <end position="66"/>
    </location>
</feature>
<evidence type="ECO:0000313" key="3">
    <source>
        <dbReference type="Proteomes" id="UP001165240"/>
    </source>
</evidence>
<dbReference type="InterPro" id="IPR025912">
    <property type="entry name" value="YrvL"/>
</dbReference>
<sequence>MKRKSRGMNRLIAFFIVGTMVLIILAILMGSYFFGFIGFLRVMGVEYDSYWAICLFLFFIFVFGSFTELFSKALIFLMKNARMNRVLFVASAAFVDIFFTFLSVYIADLLVSGIRVSILAMIILSGLFFLLESALDSEFLREKTS</sequence>
<accession>A0AAX6BIZ8</accession>
<keyword evidence="1" id="KW-0472">Membrane</keyword>
<reference evidence="2" key="1">
    <citation type="journal article" date="2024" name="Appl Microbiol">
        <title>Effect of kuratsuki Bacillus and Priestia on Taste of Sake.</title>
        <authorList>
            <person name="Kobayashi K."/>
            <person name="Nishida H."/>
        </authorList>
    </citation>
    <scope>NUCLEOTIDE SEQUENCE</scope>
    <source>
        <strain evidence="2">B-12</strain>
    </source>
</reference>
<dbReference type="Proteomes" id="UP001165240">
    <property type="component" value="Unassembled WGS sequence"/>
</dbReference>
<organism evidence="2 3">
    <name type="scientific">Priestia megaterium</name>
    <name type="common">Bacillus megaterium</name>
    <dbReference type="NCBI Taxonomy" id="1404"/>
    <lineage>
        <taxon>Bacteria</taxon>
        <taxon>Bacillati</taxon>
        <taxon>Bacillota</taxon>
        <taxon>Bacilli</taxon>
        <taxon>Bacillales</taxon>
        <taxon>Bacillaceae</taxon>
        <taxon>Priestia</taxon>
    </lineage>
</organism>
<keyword evidence="1" id="KW-0812">Transmembrane</keyword>
<dbReference type="RefSeq" id="WP_028413451.1">
    <property type="nucleotide sequence ID" value="NZ_BSYK01000001.1"/>
</dbReference>
<dbReference type="EMBL" id="BSYK01000001">
    <property type="protein sequence ID" value="GMG73718.1"/>
    <property type="molecule type" value="Genomic_DNA"/>
</dbReference>